<feature type="non-terminal residue" evidence="1">
    <location>
        <position position="33"/>
    </location>
</feature>
<gene>
    <name evidence="1" type="ORF">LCGC14_3091230</name>
</gene>
<protein>
    <submittedName>
        <fullName evidence="1">Uncharacterized protein</fullName>
    </submittedName>
</protein>
<dbReference type="EMBL" id="LAZR01066328">
    <property type="protein sequence ID" value="KKK53793.1"/>
    <property type="molecule type" value="Genomic_DNA"/>
</dbReference>
<evidence type="ECO:0000313" key="1">
    <source>
        <dbReference type="EMBL" id="KKK53793.1"/>
    </source>
</evidence>
<comment type="caution">
    <text evidence="1">The sequence shown here is derived from an EMBL/GenBank/DDBJ whole genome shotgun (WGS) entry which is preliminary data.</text>
</comment>
<dbReference type="AlphaFoldDB" id="A0A0F8WAZ0"/>
<sequence length="33" mass="3839">MMEFSSYKVVNTPYIRFSNEKIINSDEIAEGII</sequence>
<organism evidence="1">
    <name type="scientific">marine sediment metagenome</name>
    <dbReference type="NCBI Taxonomy" id="412755"/>
    <lineage>
        <taxon>unclassified sequences</taxon>
        <taxon>metagenomes</taxon>
        <taxon>ecological metagenomes</taxon>
    </lineage>
</organism>
<reference evidence="1" key="1">
    <citation type="journal article" date="2015" name="Nature">
        <title>Complex archaea that bridge the gap between prokaryotes and eukaryotes.</title>
        <authorList>
            <person name="Spang A."/>
            <person name="Saw J.H."/>
            <person name="Jorgensen S.L."/>
            <person name="Zaremba-Niedzwiedzka K."/>
            <person name="Martijn J."/>
            <person name="Lind A.E."/>
            <person name="van Eijk R."/>
            <person name="Schleper C."/>
            <person name="Guy L."/>
            <person name="Ettema T.J."/>
        </authorList>
    </citation>
    <scope>NUCLEOTIDE SEQUENCE</scope>
</reference>
<proteinExistence type="predicted"/>
<name>A0A0F8WAZ0_9ZZZZ</name>
<accession>A0A0F8WAZ0</accession>